<evidence type="ECO:0000313" key="2">
    <source>
        <dbReference type="Proteomes" id="UP000219193"/>
    </source>
</evidence>
<dbReference type="SUPFAM" id="SSF55729">
    <property type="entry name" value="Acyl-CoA N-acyltransferases (Nat)"/>
    <property type="match status" value="1"/>
</dbReference>
<dbReference type="Gene3D" id="3.40.630.30">
    <property type="match status" value="1"/>
</dbReference>
<dbReference type="EMBL" id="OCMF01000002">
    <property type="protein sequence ID" value="SOC80324.1"/>
    <property type="molecule type" value="Genomic_DNA"/>
</dbReference>
<protein>
    <submittedName>
        <fullName evidence="1">Uncharacterized protein</fullName>
    </submittedName>
</protein>
<organism evidence="1 2">
    <name type="scientific">Salinimicrobium sediminis</name>
    <dbReference type="NCBI Taxonomy" id="1343891"/>
    <lineage>
        <taxon>Bacteria</taxon>
        <taxon>Pseudomonadati</taxon>
        <taxon>Bacteroidota</taxon>
        <taxon>Flavobacteriia</taxon>
        <taxon>Flavobacteriales</taxon>
        <taxon>Flavobacteriaceae</taxon>
        <taxon>Salinimicrobium</taxon>
    </lineage>
</organism>
<evidence type="ECO:0000313" key="1">
    <source>
        <dbReference type="EMBL" id="SOC80324.1"/>
    </source>
</evidence>
<proteinExistence type="predicted"/>
<dbReference type="AlphaFoldDB" id="A0A285X6A7"/>
<dbReference type="RefSeq" id="WP_097056105.1">
    <property type="nucleotide sequence ID" value="NZ_OCMF01000002.1"/>
</dbReference>
<dbReference type="OrthoDB" id="5570877at2"/>
<reference evidence="2" key="1">
    <citation type="submission" date="2017-09" db="EMBL/GenBank/DDBJ databases">
        <authorList>
            <person name="Varghese N."/>
            <person name="Submissions S."/>
        </authorList>
    </citation>
    <scope>NUCLEOTIDE SEQUENCE [LARGE SCALE GENOMIC DNA]</scope>
    <source>
        <strain evidence="2">CGMCC 1.12641</strain>
    </source>
</reference>
<sequence>METSLIFRQLNLSDPKDITDAVNVIRRNLDKSFTREFFIWKHCNNPFGKSKGVFLQDESQIVGIRMLMNWEFFNSGENLKLKAVRPVDTAIDVNYRGKGYFKELNAFLMKFTPSHYDFIFNTPNNNSLPGNLKMGWKQLENISNFQIGIVNPFFKSLEFSDINSSQMKLMPDSFNPLLSTLLTEDFLAWRYKGEDYRIASFALPGHYLIYKLSKIGGLPVLIVYENIGKPEFIEQMLNSLGKKNKVWLIYFYYKNLRSKVFLKIINRKKPVVVVKDDKKNNLLLTLNLSLGDLEAKI</sequence>
<gene>
    <name evidence="1" type="ORF">SAMN06296241_1872</name>
</gene>
<dbReference type="Proteomes" id="UP000219193">
    <property type="component" value="Unassembled WGS sequence"/>
</dbReference>
<name>A0A285X6A7_9FLAO</name>
<dbReference type="InterPro" id="IPR016181">
    <property type="entry name" value="Acyl_CoA_acyltransferase"/>
</dbReference>
<accession>A0A285X6A7</accession>
<keyword evidence="2" id="KW-1185">Reference proteome</keyword>